<proteinExistence type="predicted"/>
<evidence type="ECO:0000313" key="2">
    <source>
        <dbReference type="Proteomes" id="UP000228920"/>
    </source>
</evidence>
<name>A0A2M7TFH8_UNCKA</name>
<dbReference type="AlphaFoldDB" id="A0A2M7TFH8"/>
<accession>A0A2M7TFH8</accession>
<sequence length="181" mass="19102">MASYYKDGKKVKPGDKRGREGYLVFNHTCSMCGQGVHGGTEVRVQVHGLAGERSFLWGTDCGCQAKLFEREQRLVAQGAECTCSQCGGPRTGFDYGEGRVRPGKGVCANCFGKGIDRVVTMIIGGGTGRDLIAFAGADEATQEWLAQCGGHATELMVEAGFARAIVPQVFTPEAMGNGGGN</sequence>
<protein>
    <submittedName>
        <fullName evidence="1">Uncharacterized protein</fullName>
    </submittedName>
</protein>
<comment type="caution">
    <text evidence="1">The sequence shown here is derived from an EMBL/GenBank/DDBJ whole genome shotgun (WGS) entry which is preliminary data.</text>
</comment>
<dbReference type="EMBL" id="PFNL01000169">
    <property type="protein sequence ID" value="PIZ44631.1"/>
    <property type="molecule type" value="Genomic_DNA"/>
</dbReference>
<gene>
    <name evidence="1" type="ORF">COY32_06165</name>
</gene>
<evidence type="ECO:0000313" key="1">
    <source>
        <dbReference type="EMBL" id="PIZ44631.1"/>
    </source>
</evidence>
<reference evidence="2" key="1">
    <citation type="submission" date="2017-09" db="EMBL/GenBank/DDBJ databases">
        <title>Depth-based differentiation of microbial function through sediment-hosted aquifers and enrichment of novel symbionts in the deep terrestrial subsurface.</title>
        <authorList>
            <person name="Probst A.J."/>
            <person name="Ladd B."/>
            <person name="Jarett J.K."/>
            <person name="Geller-Mcgrath D.E."/>
            <person name="Sieber C.M.K."/>
            <person name="Emerson J.B."/>
            <person name="Anantharaman K."/>
            <person name="Thomas B.C."/>
            <person name="Malmstrom R."/>
            <person name="Stieglmeier M."/>
            <person name="Klingl A."/>
            <person name="Woyke T."/>
            <person name="Ryan C.M."/>
            <person name="Banfield J.F."/>
        </authorList>
    </citation>
    <scope>NUCLEOTIDE SEQUENCE [LARGE SCALE GENOMIC DNA]</scope>
</reference>
<dbReference type="Proteomes" id="UP000228920">
    <property type="component" value="Unassembled WGS sequence"/>
</dbReference>
<organism evidence="1 2">
    <name type="scientific">candidate division WWE3 bacterium CG_4_10_14_0_2_um_filter_41_14</name>
    <dbReference type="NCBI Taxonomy" id="1975072"/>
    <lineage>
        <taxon>Bacteria</taxon>
        <taxon>Katanobacteria</taxon>
    </lineage>
</organism>